<evidence type="ECO:0000256" key="11">
    <source>
        <dbReference type="SAM" id="SignalP"/>
    </source>
</evidence>
<dbReference type="GO" id="GO:0098552">
    <property type="term" value="C:side of membrane"/>
    <property type="evidence" value="ECO:0007669"/>
    <property type="project" value="UniProtKB-KW"/>
</dbReference>
<gene>
    <name evidence="13" type="ORF">G4B88_028206</name>
</gene>
<comment type="similarity">
    <text evidence="9">Belongs to the early nodulin-like (ENODL) family.</text>
</comment>
<evidence type="ECO:0000256" key="8">
    <source>
        <dbReference type="ARBA" id="ARBA00023288"/>
    </source>
</evidence>
<keyword evidence="7" id="KW-0325">Glycoprotein</keyword>
<dbReference type="EMBL" id="JAATIQ010000481">
    <property type="protein sequence ID" value="KAF4354377.1"/>
    <property type="molecule type" value="Genomic_DNA"/>
</dbReference>
<keyword evidence="6" id="KW-1015">Disulfide bond</keyword>
<evidence type="ECO:0000256" key="5">
    <source>
        <dbReference type="ARBA" id="ARBA00023136"/>
    </source>
</evidence>
<dbReference type="InterPro" id="IPR008972">
    <property type="entry name" value="Cupredoxin"/>
</dbReference>
<dbReference type="GO" id="GO:0005886">
    <property type="term" value="C:plasma membrane"/>
    <property type="evidence" value="ECO:0007669"/>
    <property type="project" value="UniProtKB-SubCell"/>
</dbReference>
<dbReference type="SUPFAM" id="SSF49503">
    <property type="entry name" value="Cupredoxins"/>
    <property type="match status" value="1"/>
</dbReference>
<feature type="signal peptide" evidence="11">
    <location>
        <begin position="1"/>
        <end position="28"/>
    </location>
</feature>
<evidence type="ECO:0000256" key="4">
    <source>
        <dbReference type="ARBA" id="ARBA00022729"/>
    </source>
</evidence>
<accession>A0A7J6E7H2</accession>
<evidence type="ECO:0000259" key="12">
    <source>
        <dbReference type="PROSITE" id="PS51485"/>
    </source>
</evidence>
<keyword evidence="5" id="KW-0472">Membrane</keyword>
<evidence type="ECO:0000256" key="9">
    <source>
        <dbReference type="ARBA" id="ARBA00035011"/>
    </source>
</evidence>
<feature type="domain" description="Phytocyanin" evidence="12">
    <location>
        <begin position="29"/>
        <end position="130"/>
    </location>
</feature>
<feature type="chain" id="PRO_5029447168" description="Phytocyanin domain-containing protein" evidence="11">
    <location>
        <begin position="29"/>
        <end position="210"/>
    </location>
</feature>
<evidence type="ECO:0000256" key="1">
    <source>
        <dbReference type="ARBA" id="ARBA00004609"/>
    </source>
</evidence>
<keyword evidence="2" id="KW-1003">Cell membrane</keyword>
<dbReference type="FunFam" id="2.60.40.420:FF:000010">
    <property type="entry name" value="Early nodulin-like protein 1"/>
    <property type="match status" value="1"/>
</dbReference>
<proteinExistence type="inferred from homology"/>
<evidence type="ECO:0000256" key="7">
    <source>
        <dbReference type="ARBA" id="ARBA00023180"/>
    </source>
</evidence>
<keyword evidence="4 11" id="KW-0732">Signal</keyword>
<evidence type="ECO:0000313" key="13">
    <source>
        <dbReference type="EMBL" id="KAF4354377.1"/>
    </source>
</evidence>
<dbReference type="PANTHER" id="PTHR33021:SF253">
    <property type="entry name" value="EARLY NODULIN-LIKE PROTEIN 9"/>
    <property type="match status" value="1"/>
</dbReference>
<comment type="caution">
    <text evidence="13">The sequence shown here is derived from an EMBL/GenBank/DDBJ whole genome shotgun (WGS) entry which is preliminary data.</text>
</comment>
<reference evidence="13 14" key="1">
    <citation type="journal article" date="2020" name="bioRxiv">
        <title>Sequence and annotation of 42 cannabis genomes reveals extensive copy number variation in cannabinoid synthesis and pathogen resistance genes.</title>
        <authorList>
            <person name="Mckernan K.J."/>
            <person name="Helbert Y."/>
            <person name="Kane L.T."/>
            <person name="Ebling H."/>
            <person name="Zhang L."/>
            <person name="Liu B."/>
            <person name="Eaton Z."/>
            <person name="Mclaughlin S."/>
            <person name="Kingan S."/>
            <person name="Baybayan P."/>
            <person name="Concepcion G."/>
            <person name="Jordan M."/>
            <person name="Riva A."/>
            <person name="Barbazuk W."/>
            <person name="Harkins T."/>
        </authorList>
    </citation>
    <scope>NUCLEOTIDE SEQUENCE [LARGE SCALE GENOMIC DNA]</scope>
    <source>
        <strain evidence="14">cv. Jamaican Lion 4</strain>
        <tissue evidence="13">Leaf</tissue>
    </source>
</reference>
<comment type="subcellular location">
    <subcellularLocation>
        <location evidence="1">Cell membrane</location>
        <topology evidence="1">Lipid-anchor</topology>
        <topology evidence="1">GPI-anchor</topology>
    </subcellularLocation>
</comment>
<dbReference type="InterPro" id="IPR003245">
    <property type="entry name" value="Phytocyanin_dom"/>
</dbReference>
<evidence type="ECO:0000256" key="2">
    <source>
        <dbReference type="ARBA" id="ARBA00022475"/>
    </source>
</evidence>
<dbReference type="InterPro" id="IPR041846">
    <property type="entry name" value="ENL_dom"/>
</dbReference>
<feature type="region of interest" description="Disordered" evidence="10">
    <location>
        <begin position="132"/>
        <end position="187"/>
    </location>
</feature>
<keyword evidence="14" id="KW-1185">Reference proteome</keyword>
<evidence type="ECO:0000256" key="3">
    <source>
        <dbReference type="ARBA" id="ARBA00022622"/>
    </source>
</evidence>
<evidence type="ECO:0000313" key="14">
    <source>
        <dbReference type="Proteomes" id="UP000583929"/>
    </source>
</evidence>
<keyword evidence="3" id="KW-0336">GPI-anchor</keyword>
<dbReference type="Pfam" id="PF02298">
    <property type="entry name" value="Cu_bind_like"/>
    <property type="match status" value="1"/>
</dbReference>
<dbReference type="AlphaFoldDB" id="A0A7J6E7H2"/>
<keyword evidence="8" id="KW-0449">Lipoprotein</keyword>
<dbReference type="PANTHER" id="PTHR33021">
    <property type="entry name" value="BLUE COPPER PROTEIN"/>
    <property type="match status" value="1"/>
</dbReference>
<dbReference type="Proteomes" id="UP000583929">
    <property type="component" value="Unassembled WGS sequence"/>
</dbReference>
<dbReference type="PROSITE" id="PS51485">
    <property type="entry name" value="PHYTOCYANIN"/>
    <property type="match status" value="1"/>
</dbReference>
<dbReference type="Gene3D" id="2.60.40.420">
    <property type="entry name" value="Cupredoxins - blue copper proteins"/>
    <property type="match status" value="1"/>
</dbReference>
<name>A0A7J6E7H2_CANSA</name>
<dbReference type="InterPro" id="IPR039391">
    <property type="entry name" value="Phytocyanin-like"/>
</dbReference>
<dbReference type="CDD" id="cd11019">
    <property type="entry name" value="OsENODL1_like"/>
    <property type="match status" value="1"/>
</dbReference>
<protein>
    <recommendedName>
        <fullName evidence="12">Phytocyanin domain-containing protein</fullName>
    </recommendedName>
</protein>
<evidence type="ECO:0000256" key="6">
    <source>
        <dbReference type="ARBA" id="ARBA00023157"/>
    </source>
</evidence>
<dbReference type="GO" id="GO:0009055">
    <property type="term" value="F:electron transfer activity"/>
    <property type="evidence" value="ECO:0007669"/>
    <property type="project" value="InterPro"/>
</dbReference>
<evidence type="ECO:0000256" key="10">
    <source>
        <dbReference type="SAM" id="MobiDB-lite"/>
    </source>
</evidence>
<organism evidence="13 14">
    <name type="scientific">Cannabis sativa</name>
    <name type="common">Hemp</name>
    <name type="synonym">Marijuana</name>
    <dbReference type="NCBI Taxonomy" id="3483"/>
    <lineage>
        <taxon>Eukaryota</taxon>
        <taxon>Viridiplantae</taxon>
        <taxon>Streptophyta</taxon>
        <taxon>Embryophyta</taxon>
        <taxon>Tracheophyta</taxon>
        <taxon>Spermatophyta</taxon>
        <taxon>Magnoliopsida</taxon>
        <taxon>eudicotyledons</taxon>
        <taxon>Gunneridae</taxon>
        <taxon>Pentapetalae</taxon>
        <taxon>rosids</taxon>
        <taxon>fabids</taxon>
        <taxon>Rosales</taxon>
        <taxon>Cannabaceae</taxon>
        <taxon>Cannabis</taxon>
    </lineage>
</organism>
<sequence>MAKYQGRAFQLWGLAICLSLSLIPKSFATNFTIGSAAGWSVSNAQSYNQWAETNRFQIGDSIVFNYPSGQDSVLLVSQDDYNNCNTDHPIQKMDDGHTVFTFTKSGSHYFISGNKDYCLKNEKVVVTVMADRSTNKTSASPPPSGSADTNPSPAPEAQQSPSPPAPSEINPTPAPASDHTPPPPNSASSLAHITFLGYFGAFAASSLILA</sequence>